<evidence type="ECO:0000313" key="3">
    <source>
        <dbReference type="EMBL" id="OEV39011.1"/>
    </source>
</evidence>
<evidence type="ECO:0000256" key="1">
    <source>
        <dbReference type="SAM" id="MobiDB-lite"/>
    </source>
</evidence>
<organism evidence="3 4">
    <name type="scientific">Kitasatospora aureofaciens</name>
    <name type="common">Streptomyces aureofaciens</name>
    <dbReference type="NCBI Taxonomy" id="1894"/>
    <lineage>
        <taxon>Bacteria</taxon>
        <taxon>Bacillati</taxon>
        <taxon>Actinomycetota</taxon>
        <taxon>Actinomycetes</taxon>
        <taxon>Kitasatosporales</taxon>
        <taxon>Streptomycetaceae</taxon>
        <taxon>Kitasatospora</taxon>
    </lineage>
</organism>
<dbReference type="KEGG" id="kau:B6264_30340"/>
<proteinExistence type="predicted"/>
<reference evidence="3" key="3">
    <citation type="submission" date="2016-08" db="EMBL/GenBank/DDBJ databases">
        <title>Sequencing, Assembly and Comparative Genomics of S. aureofaciens ATCC 10762.</title>
        <authorList>
            <person name="Gradnigo J.S."/>
            <person name="Johnson N."/>
            <person name="Somerville G.A."/>
        </authorList>
    </citation>
    <scope>NUCLEOTIDE SEQUENCE [LARGE SCALE GENOMIC DNA]</scope>
    <source>
        <strain evidence="3">ATCC 10762</strain>
    </source>
</reference>
<dbReference type="Proteomes" id="UP000037395">
    <property type="component" value="Unassembled WGS sequence"/>
</dbReference>
<sequence>MRRGHPADTSHQGATVPKTTTATRTFASLAQRHGRHLAYIARQDSNPTVPADPTSIDTTTLIELVNDAAAFLDRVRHDQDAETLESAARLLTEAHHADQPALLRRAARHLRDSYDMACELGDDHDF</sequence>
<gene>
    <name evidence="2" type="ORF">GCM10010502_62480</name>
    <name evidence="3" type="ORF">HS99_0018070</name>
</gene>
<dbReference type="EMBL" id="JPRF03000002">
    <property type="protein sequence ID" value="OEV39011.1"/>
    <property type="molecule type" value="Genomic_DNA"/>
</dbReference>
<comment type="caution">
    <text evidence="3">The sequence shown here is derived from an EMBL/GenBank/DDBJ whole genome shotgun (WGS) entry which is preliminary data.</text>
</comment>
<dbReference type="AlphaFoldDB" id="A0A1E7NE80"/>
<reference evidence="2" key="1">
    <citation type="journal article" date="2014" name="Int. J. Syst. Evol. Microbiol.">
        <title>Complete genome sequence of Corynebacterium casei LMG S-19264T (=DSM 44701T), isolated from a smear-ripened cheese.</title>
        <authorList>
            <consortium name="US DOE Joint Genome Institute (JGI-PGF)"/>
            <person name="Walter F."/>
            <person name="Albersmeier A."/>
            <person name="Kalinowski J."/>
            <person name="Ruckert C."/>
        </authorList>
    </citation>
    <scope>NUCLEOTIDE SEQUENCE</scope>
    <source>
        <strain evidence="2">JCM 4434</strain>
    </source>
</reference>
<protein>
    <submittedName>
        <fullName evidence="3">Uncharacterized protein</fullName>
    </submittedName>
</protein>
<reference evidence="4" key="4">
    <citation type="submission" date="2016-08" db="EMBL/GenBank/DDBJ databases">
        <title>Sequencing, assembly and comparative genomics of S. aureofaciens ATCC 10762.</title>
        <authorList>
            <person name="Gradnigo J.S."/>
            <person name="Johnson N."/>
            <person name="Somerville G.A."/>
        </authorList>
    </citation>
    <scope>NUCLEOTIDE SEQUENCE [LARGE SCALE GENOMIC DNA]</scope>
    <source>
        <strain evidence="4">ATCC 10762 / DSM 40127 / CCM 3239 / JCM 4008 / LMG 5968 / NBRC 12843 / NCIMB 8234 / A-377</strain>
    </source>
</reference>
<dbReference type="Proteomes" id="UP000610124">
    <property type="component" value="Unassembled WGS sequence"/>
</dbReference>
<feature type="region of interest" description="Disordered" evidence="1">
    <location>
        <begin position="1"/>
        <end position="21"/>
    </location>
</feature>
<reference evidence="3 4" key="2">
    <citation type="submission" date="2014-07" db="EMBL/GenBank/DDBJ databases">
        <authorList>
            <person name="Zhang J.E."/>
            <person name="Yang H."/>
            <person name="Guo J."/>
            <person name="Deng Z."/>
            <person name="Luo H."/>
            <person name="Luo M."/>
            <person name="Zhao B."/>
        </authorList>
    </citation>
    <scope>NUCLEOTIDE SEQUENCE [LARGE SCALE GENOMIC DNA]</scope>
    <source>
        <strain evidence="3">ATCC 10762</strain>
        <strain evidence="4">ATCC 10762 / DSM 40127 / CCM 3239 / JCM 4008 / LMG 5968 / NBRC 12843 / NCIMB 8234 / A-377</strain>
    </source>
</reference>
<evidence type="ECO:0000313" key="4">
    <source>
        <dbReference type="Proteomes" id="UP000037395"/>
    </source>
</evidence>
<accession>A0A8H9HXT7</accession>
<evidence type="ECO:0000313" key="2">
    <source>
        <dbReference type="EMBL" id="GGU99508.1"/>
    </source>
</evidence>
<dbReference type="EMBL" id="BMUB01000022">
    <property type="protein sequence ID" value="GGU99508.1"/>
    <property type="molecule type" value="Genomic_DNA"/>
</dbReference>
<name>A0A1E7NE80_KITAU</name>
<reference evidence="2" key="5">
    <citation type="submission" date="2020-09" db="EMBL/GenBank/DDBJ databases">
        <authorList>
            <person name="Sun Q."/>
            <person name="Ohkuma M."/>
        </authorList>
    </citation>
    <scope>NUCLEOTIDE SEQUENCE</scope>
    <source>
        <strain evidence="2">JCM 4434</strain>
    </source>
</reference>
<accession>A0A1E7NE80</accession>
<keyword evidence="4" id="KW-1185">Reference proteome</keyword>